<dbReference type="EMBL" id="JASDAP010000005">
    <property type="protein sequence ID" value="KAK1902621.1"/>
    <property type="molecule type" value="Genomic_DNA"/>
</dbReference>
<gene>
    <name evidence="1" type="ORF">KUDE01_005582</name>
</gene>
<name>A0AAD9CK62_DISEL</name>
<dbReference type="AlphaFoldDB" id="A0AAD9CK62"/>
<feature type="non-terminal residue" evidence="1">
    <location>
        <position position="51"/>
    </location>
</feature>
<reference evidence="1" key="1">
    <citation type="submission" date="2023-04" db="EMBL/GenBank/DDBJ databases">
        <title>Chromosome-level genome of Chaenocephalus aceratus.</title>
        <authorList>
            <person name="Park H."/>
        </authorList>
    </citation>
    <scope>NUCLEOTIDE SEQUENCE</scope>
    <source>
        <strain evidence="1">DE</strain>
        <tissue evidence="1">Muscle</tissue>
    </source>
</reference>
<evidence type="ECO:0000313" key="1">
    <source>
        <dbReference type="EMBL" id="KAK1902621.1"/>
    </source>
</evidence>
<protein>
    <submittedName>
        <fullName evidence="1">Uncharacterized protein</fullName>
    </submittedName>
</protein>
<accession>A0AAD9CK62</accession>
<keyword evidence="2" id="KW-1185">Reference proteome</keyword>
<organism evidence="1 2">
    <name type="scientific">Dissostichus eleginoides</name>
    <name type="common">Patagonian toothfish</name>
    <name type="synonym">Dissostichus amissus</name>
    <dbReference type="NCBI Taxonomy" id="100907"/>
    <lineage>
        <taxon>Eukaryota</taxon>
        <taxon>Metazoa</taxon>
        <taxon>Chordata</taxon>
        <taxon>Craniata</taxon>
        <taxon>Vertebrata</taxon>
        <taxon>Euteleostomi</taxon>
        <taxon>Actinopterygii</taxon>
        <taxon>Neopterygii</taxon>
        <taxon>Teleostei</taxon>
        <taxon>Neoteleostei</taxon>
        <taxon>Acanthomorphata</taxon>
        <taxon>Eupercaria</taxon>
        <taxon>Perciformes</taxon>
        <taxon>Notothenioidei</taxon>
        <taxon>Nototheniidae</taxon>
        <taxon>Dissostichus</taxon>
    </lineage>
</organism>
<dbReference type="Proteomes" id="UP001228049">
    <property type="component" value="Unassembled WGS sequence"/>
</dbReference>
<sequence>VTNLVRSGALAADEENEFFPQLTFTGVRCPSPYLLHGDARTNNTSLAYFTV</sequence>
<comment type="caution">
    <text evidence="1">The sequence shown here is derived from an EMBL/GenBank/DDBJ whole genome shotgun (WGS) entry which is preliminary data.</text>
</comment>
<evidence type="ECO:0000313" key="2">
    <source>
        <dbReference type="Proteomes" id="UP001228049"/>
    </source>
</evidence>
<proteinExistence type="predicted"/>
<feature type="non-terminal residue" evidence="1">
    <location>
        <position position="1"/>
    </location>
</feature>